<proteinExistence type="predicted"/>
<organism evidence="1 2">
    <name type="scientific">Isachenkonia alkalipeptolytica</name>
    <dbReference type="NCBI Taxonomy" id="2565777"/>
    <lineage>
        <taxon>Bacteria</taxon>
        <taxon>Bacillati</taxon>
        <taxon>Bacillota</taxon>
        <taxon>Clostridia</taxon>
        <taxon>Eubacteriales</taxon>
        <taxon>Clostridiaceae</taxon>
        <taxon>Isachenkonia</taxon>
    </lineage>
</organism>
<dbReference type="Proteomes" id="UP000449710">
    <property type="component" value="Unassembled WGS sequence"/>
</dbReference>
<accession>A0AA44BEL7</accession>
<gene>
    <name evidence="1" type="ORF">ISALK_11500</name>
</gene>
<comment type="caution">
    <text evidence="1">The sequence shown here is derived from an EMBL/GenBank/DDBJ whole genome shotgun (WGS) entry which is preliminary data.</text>
</comment>
<evidence type="ECO:0008006" key="3">
    <source>
        <dbReference type="Google" id="ProtNLM"/>
    </source>
</evidence>
<reference evidence="1 2" key="1">
    <citation type="submission" date="2019-04" db="EMBL/GenBank/DDBJ databases">
        <title>Isachenkonia alkalipeptolytica gen. nov. sp. nov. a new anaerobic, alkiliphilic organothrophic bacterium capable to reduce synthesized ferrihydrite isolated from a soda lake.</title>
        <authorList>
            <person name="Toshchakov S.V."/>
            <person name="Zavarzina D.G."/>
            <person name="Zhilina T.N."/>
            <person name="Kostrikina N.A."/>
            <person name="Kublanov I.V."/>
        </authorList>
    </citation>
    <scope>NUCLEOTIDE SEQUENCE [LARGE SCALE GENOMIC DNA]</scope>
    <source>
        <strain evidence="1 2">Z-1701</strain>
    </source>
</reference>
<dbReference type="EMBL" id="SUMG01000017">
    <property type="protein sequence ID" value="NBG89113.1"/>
    <property type="molecule type" value="Genomic_DNA"/>
</dbReference>
<dbReference type="AlphaFoldDB" id="A0AA44BEL7"/>
<sequence>MFKRWVIMRINLKKAKEEHDQYLDLDLSIDLESIEGVHSLKIKEPIRATGKIFFTREGMFLSLTGEARIENSCSRCLKKFEETLQLKLNYEIVSLEEAKEMDEEEDILVVDHDVIDLEEIIIEELIMKAPMKPLCKEDCKGICGSCGQNLEEGSCNCTPREEAKETIDPRLAKLKGLLEED</sequence>
<dbReference type="Pfam" id="PF02620">
    <property type="entry name" value="YceD"/>
    <property type="match status" value="1"/>
</dbReference>
<evidence type="ECO:0000313" key="1">
    <source>
        <dbReference type="EMBL" id="NBG89113.1"/>
    </source>
</evidence>
<protein>
    <recommendedName>
        <fullName evidence="3">DUF177 domain-containing protein</fullName>
    </recommendedName>
</protein>
<name>A0AA44BEL7_9CLOT</name>
<dbReference type="InterPro" id="IPR003772">
    <property type="entry name" value="YceD"/>
</dbReference>
<keyword evidence="2" id="KW-1185">Reference proteome</keyword>
<dbReference type="PANTHER" id="PTHR34374">
    <property type="entry name" value="LARGE RIBOSOMAL RNA SUBUNIT ACCUMULATION PROTEIN YCED HOMOLOG 1, CHLOROPLASTIC"/>
    <property type="match status" value="1"/>
</dbReference>
<dbReference type="PANTHER" id="PTHR34374:SF1">
    <property type="entry name" value="LARGE RIBOSOMAL RNA SUBUNIT ACCUMULATION PROTEIN YCED HOMOLOG 1, CHLOROPLASTIC"/>
    <property type="match status" value="1"/>
</dbReference>
<evidence type="ECO:0000313" key="2">
    <source>
        <dbReference type="Proteomes" id="UP000449710"/>
    </source>
</evidence>